<comment type="caution">
    <text evidence="2">The sequence shown here is derived from an EMBL/GenBank/DDBJ whole genome shotgun (WGS) entry which is preliminary data.</text>
</comment>
<dbReference type="EMBL" id="CAUYUJ010003170">
    <property type="protein sequence ID" value="CAK0804148.1"/>
    <property type="molecule type" value="Genomic_DNA"/>
</dbReference>
<sequence>MGRLAARLARTPAIPPENVAGSPPPRAMPSLVLQASFDGVSRRRKHGTDINFRRSQRTRLGVARTCTFFSGGTPEQHPGSSGKHALARPTNARRMGVRAMERGGQGIDTATLPSHHGRIRPPRSQVRTHSSRGPRSGRMGIFLFPFSRLPWMGAGPPAWRAQRDRGGAGGAARGVLVLDVRARLLAGRLSRLLGVTVSAADAVLPGGQLLSRAGAAETCAGAFGSTASG</sequence>
<proteinExistence type="predicted"/>
<evidence type="ECO:0000313" key="2">
    <source>
        <dbReference type="EMBL" id="CAK0804148.1"/>
    </source>
</evidence>
<feature type="region of interest" description="Disordered" evidence="1">
    <location>
        <begin position="1"/>
        <end position="26"/>
    </location>
</feature>
<keyword evidence="3" id="KW-1185">Reference proteome</keyword>
<accession>A0ABN9QE09</accession>
<evidence type="ECO:0000256" key="1">
    <source>
        <dbReference type="SAM" id="MobiDB-lite"/>
    </source>
</evidence>
<dbReference type="Proteomes" id="UP001189429">
    <property type="component" value="Unassembled WGS sequence"/>
</dbReference>
<reference evidence="2" key="1">
    <citation type="submission" date="2023-10" db="EMBL/GenBank/DDBJ databases">
        <authorList>
            <person name="Chen Y."/>
            <person name="Shah S."/>
            <person name="Dougan E. K."/>
            <person name="Thang M."/>
            <person name="Chan C."/>
        </authorList>
    </citation>
    <scope>NUCLEOTIDE SEQUENCE [LARGE SCALE GENOMIC DNA]</scope>
</reference>
<gene>
    <name evidence="2" type="ORF">PCOR1329_LOCUS11054</name>
</gene>
<feature type="region of interest" description="Disordered" evidence="1">
    <location>
        <begin position="104"/>
        <end position="137"/>
    </location>
</feature>
<feature type="region of interest" description="Disordered" evidence="1">
    <location>
        <begin position="70"/>
        <end position="89"/>
    </location>
</feature>
<evidence type="ECO:0000313" key="3">
    <source>
        <dbReference type="Proteomes" id="UP001189429"/>
    </source>
</evidence>
<protein>
    <submittedName>
        <fullName evidence="2">Uncharacterized protein</fullName>
    </submittedName>
</protein>
<organism evidence="2 3">
    <name type="scientific">Prorocentrum cordatum</name>
    <dbReference type="NCBI Taxonomy" id="2364126"/>
    <lineage>
        <taxon>Eukaryota</taxon>
        <taxon>Sar</taxon>
        <taxon>Alveolata</taxon>
        <taxon>Dinophyceae</taxon>
        <taxon>Prorocentrales</taxon>
        <taxon>Prorocentraceae</taxon>
        <taxon>Prorocentrum</taxon>
    </lineage>
</organism>
<name>A0ABN9QE09_9DINO</name>